<gene>
    <name evidence="1" type="ORF">HaLaN_08207</name>
</gene>
<protein>
    <submittedName>
        <fullName evidence="1">Uncharacterized protein</fullName>
    </submittedName>
</protein>
<sequence length="78" mass="8361">MSKGKKPAIITNEADLVPFGFKMLDIVRTPLGITGTVIGVKYENVEQKLGGRVWVRYENGSEAPLEPKLGAGVMSSLG</sequence>
<organism evidence="1 2">
    <name type="scientific">Haematococcus lacustris</name>
    <name type="common">Green alga</name>
    <name type="synonym">Haematococcus pluvialis</name>
    <dbReference type="NCBI Taxonomy" id="44745"/>
    <lineage>
        <taxon>Eukaryota</taxon>
        <taxon>Viridiplantae</taxon>
        <taxon>Chlorophyta</taxon>
        <taxon>core chlorophytes</taxon>
        <taxon>Chlorophyceae</taxon>
        <taxon>CS clade</taxon>
        <taxon>Chlamydomonadales</taxon>
        <taxon>Haematococcaceae</taxon>
        <taxon>Haematococcus</taxon>
    </lineage>
</organism>
<keyword evidence="2" id="KW-1185">Reference proteome</keyword>
<name>A0A699YQR4_HAELA</name>
<comment type="caution">
    <text evidence="1">The sequence shown here is derived from an EMBL/GenBank/DDBJ whole genome shotgun (WGS) entry which is preliminary data.</text>
</comment>
<evidence type="ECO:0000313" key="1">
    <source>
        <dbReference type="EMBL" id="GFH12503.1"/>
    </source>
</evidence>
<dbReference type="Proteomes" id="UP000485058">
    <property type="component" value="Unassembled WGS sequence"/>
</dbReference>
<proteinExistence type="predicted"/>
<dbReference type="AlphaFoldDB" id="A0A699YQR4"/>
<evidence type="ECO:0000313" key="2">
    <source>
        <dbReference type="Proteomes" id="UP000485058"/>
    </source>
</evidence>
<feature type="non-terminal residue" evidence="1">
    <location>
        <position position="1"/>
    </location>
</feature>
<reference evidence="1 2" key="1">
    <citation type="submission" date="2020-02" db="EMBL/GenBank/DDBJ databases">
        <title>Draft genome sequence of Haematococcus lacustris strain NIES-144.</title>
        <authorList>
            <person name="Morimoto D."/>
            <person name="Nakagawa S."/>
            <person name="Yoshida T."/>
            <person name="Sawayama S."/>
        </authorList>
    </citation>
    <scope>NUCLEOTIDE SEQUENCE [LARGE SCALE GENOMIC DNA]</scope>
    <source>
        <strain evidence="1 2">NIES-144</strain>
    </source>
</reference>
<accession>A0A699YQR4</accession>
<dbReference type="EMBL" id="BLLF01000510">
    <property type="protein sequence ID" value="GFH12503.1"/>
    <property type="molecule type" value="Genomic_DNA"/>
</dbReference>